<keyword evidence="2" id="KW-1185">Reference proteome</keyword>
<proteinExistence type="predicted"/>
<dbReference type="Proteomes" id="UP000620224">
    <property type="component" value="Unassembled WGS sequence"/>
</dbReference>
<reference evidence="1" key="1">
    <citation type="journal article" date="2014" name="Int. J. Syst. Evol. Microbiol.">
        <title>Complete genome sequence of Corynebacterium casei LMG S-19264T (=DSM 44701T), isolated from a smear-ripened cheese.</title>
        <authorList>
            <consortium name="US DOE Joint Genome Institute (JGI-PGF)"/>
            <person name="Walter F."/>
            <person name="Albersmeier A."/>
            <person name="Kalinowski J."/>
            <person name="Ruckert C."/>
        </authorList>
    </citation>
    <scope>NUCLEOTIDE SEQUENCE</scope>
    <source>
        <strain evidence="1">JCM 4490</strain>
    </source>
</reference>
<gene>
    <name evidence="1" type="ORF">GCM10010503_00130</name>
</gene>
<reference evidence="1" key="2">
    <citation type="submission" date="2020-09" db="EMBL/GenBank/DDBJ databases">
        <authorList>
            <person name="Sun Q."/>
            <person name="Ohkuma M."/>
        </authorList>
    </citation>
    <scope>NUCLEOTIDE SEQUENCE</scope>
    <source>
        <strain evidence="1">JCM 4490</strain>
    </source>
</reference>
<sequence length="143" mass="16392">MPRRRPSALRGDRPARRARRRRYPNIDHLSGSCTADLRRLERSRFWPEATEEAFWHWRTLAHGPLGQLGQLVDQLAGPGCGILECGCYGVDFRGHLETVLHALPKKSARELRVLVRALDGRILSRARVVAAHSPDVSWWRDRL</sequence>
<dbReference type="EMBL" id="BMUE01000001">
    <property type="protein sequence ID" value="GGW28685.1"/>
    <property type="molecule type" value="Genomic_DNA"/>
</dbReference>
<organism evidence="1 2">
    <name type="scientific">Streptomyces lucensis JCM 4490</name>
    <dbReference type="NCBI Taxonomy" id="1306176"/>
    <lineage>
        <taxon>Bacteria</taxon>
        <taxon>Bacillati</taxon>
        <taxon>Actinomycetota</taxon>
        <taxon>Actinomycetes</taxon>
        <taxon>Kitasatosporales</taxon>
        <taxon>Streptomycetaceae</taxon>
        <taxon>Streptomyces</taxon>
    </lineage>
</organism>
<comment type="caution">
    <text evidence="1">The sequence shown here is derived from an EMBL/GenBank/DDBJ whole genome shotgun (WGS) entry which is preliminary data.</text>
</comment>
<protein>
    <submittedName>
        <fullName evidence="1">Uncharacterized protein</fullName>
    </submittedName>
</protein>
<evidence type="ECO:0000313" key="2">
    <source>
        <dbReference type="Proteomes" id="UP000620224"/>
    </source>
</evidence>
<accession>A0A918ISF8</accession>
<evidence type="ECO:0000313" key="1">
    <source>
        <dbReference type="EMBL" id="GGW28685.1"/>
    </source>
</evidence>
<dbReference type="AlphaFoldDB" id="A0A918ISF8"/>
<name>A0A918ISF8_9ACTN</name>
<dbReference type="RefSeq" id="WP_190012580.1">
    <property type="nucleotide sequence ID" value="NZ_BMUE01000001.1"/>
</dbReference>